<name>A0A7T7WLU7_9GAMM</name>
<reference evidence="1 2" key="1">
    <citation type="submission" date="2020-08" db="EMBL/GenBank/DDBJ databases">
        <title>Emergence of ISAba1-mediated novel tet(X) in Acinetobacter variabilis from a chicken farm.</title>
        <authorList>
            <person name="Peng K."/>
            <person name="Li R."/>
        </authorList>
    </citation>
    <scope>NUCLEOTIDE SEQUENCE [LARGE SCALE GENOMIC DNA]</scope>
    <source>
        <strain evidence="1 2">XM9F202-2</strain>
        <plasmid evidence="1 2">pXM9F202-2-13k</plasmid>
    </source>
</reference>
<geneLocation type="plasmid" evidence="1 2">
    <name>pXM9F202-2-13k</name>
</geneLocation>
<evidence type="ECO:0000313" key="1">
    <source>
        <dbReference type="EMBL" id="QQN89864.1"/>
    </source>
</evidence>
<proteinExistence type="predicted"/>
<sequence>MFDNVICLTLEVKKIKKWGIYDHQVLSAAEGIDENGNFIWTDGTDFSSIPIYNFTEHEMNKLKDINSADLSHFNKASRK</sequence>
<dbReference type="Proteomes" id="UP000596079">
    <property type="component" value="Plasmid pXM9F202-2-13k"/>
</dbReference>
<dbReference type="GeneID" id="89664322"/>
<dbReference type="AlphaFoldDB" id="A0A7T7WLU7"/>
<gene>
    <name evidence="1" type="ORF">IAQ69_16765</name>
</gene>
<evidence type="ECO:0000313" key="2">
    <source>
        <dbReference type="Proteomes" id="UP000596079"/>
    </source>
</evidence>
<dbReference type="RefSeq" id="WP_174660700.1">
    <property type="nucleotide sequence ID" value="NZ_CP060815.1"/>
</dbReference>
<accession>A0A7T7WLU7</accession>
<protein>
    <submittedName>
        <fullName evidence="1">Uncharacterized protein</fullName>
    </submittedName>
</protein>
<organism evidence="1 2">
    <name type="scientific">Acinetobacter variabilis</name>
    <dbReference type="NCBI Taxonomy" id="70346"/>
    <lineage>
        <taxon>Bacteria</taxon>
        <taxon>Pseudomonadati</taxon>
        <taxon>Pseudomonadota</taxon>
        <taxon>Gammaproteobacteria</taxon>
        <taxon>Moraxellales</taxon>
        <taxon>Moraxellaceae</taxon>
        <taxon>Acinetobacter</taxon>
    </lineage>
</organism>
<dbReference type="EMBL" id="CP060815">
    <property type="protein sequence ID" value="QQN89864.1"/>
    <property type="molecule type" value="Genomic_DNA"/>
</dbReference>
<keyword evidence="1" id="KW-0614">Plasmid</keyword>